<dbReference type="RefSeq" id="WP_212772535.1">
    <property type="nucleotide sequence ID" value="NZ_AP024601.1"/>
</dbReference>
<dbReference type="Pfam" id="PF02620">
    <property type="entry name" value="YceD"/>
    <property type="match status" value="1"/>
</dbReference>
<dbReference type="EMBL" id="AP024601">
    <property type="protein sequence ID" value="BCU82164.1"/>
    <property type="molecule type" value="Genomic_DNA"/>
</dbReference>
<organism evidence="1 2">
    <name type="scientific">Polycladomyces abyssicola</name>
    <dbReference type="NCBI Taxonomy" id="1125966"/>
    <lineage>
        <taxon>Bacteria</taxon>
        <taxon>Bacillati</taxon>
        <taxon>Bacillota</taxon>
        <taxon>Bacilli</taxon>
        <taxon>Bacillales</taxon>
        <taxon>Thermoactinomycetaceae</taxon>
        <taxon>Polycladomyces</taxon>
    </lineage>
</organism>
<evidence type="ECO:0008006" key="3">
    <source>
        <dbReference type="Google" id="ProtNLM"/>
    </source>
</evidence>
<accession>A0A8D5UH56</accession>
<dbReference type="PANTHER" id="PTHR34374:SF1">
    <property type="entry name" value="LARGE RIBOSOMAL RNA SUBUNIT ACCUMULATION PROTEIN YCED HOMOLOG 1, CHLOROPLASTIC"/>
    <property type="match status" value="1"/>
</dbReference>
<evidence type="ECO:0000313" key="2">
    <source>
        <dbReference type="Proteomes" id="UP000677436"/>
    </source>
</evidence>
<protein>
    <recommendedName>
        <fullName evidence="3">DUF177 domain-containing protein</fullName>
    </recommendedName>
</protein>
<dbReference type="PANTHER" id="PTHR34374">
    <property type="entry name" value="LARGE RIBOSOMAL RNA SUBUNIT ACCUMULATION PROTEIN YCED HOMOLOG 1, CHLOROPLASTIC"/>
    <property type="match status" value="1"/>
</dbReference>
<proteinExistence type="predicted"/>
<gene>
    <name evidence="1" type="ORF">JIR001_19470</name>
</gene>
<dbReference type="KEGG" id="pabs:JIR001_19470"/>
<keyword evidence="2" id="KW-1185">Reference proteome</keyword>
<dbReference type="Proteomes" id="UP000677436">
    <property type="component" value="Chromosome"/>
</dbReference>
<dbReference type="InterPro" id="IPR003772">
    <property type="entry name" value="YceD"/>
</dbReference>
<name>A0A8D5UH56_9BACL</name>
<dbReference type="AlphaFoldDB" id="A0A8D5UH56"/>
<evidence type="ECO:0000313" key="1">
    <source>
        <dbReference type="EMBL" id="BCU82164.1"/>
    </source>
</evidence>
<reference evidence="1" key="1">
    <citation type="journal article" date="2013" name="Int. J. Syst. Evol. Microbiol.">
        <title>Polycladomyces abyssicola gen. nov., sp. nov., a thermophilic filamentous bacterium isolated from hemipelagic sediment.</title>
        <authorList>
            <person name="Tsubouchi T."/>
            <person name="Shimane Y."/>
            <person name="Mori K."/>
            <person name="Usui K."/>
            <person name="Hiraki T."/>
            <person name="Tame A."/>
            <person name="Uematsu K."/>
            <person name="Maruyama T."/>
            <person name="Hatada Y."/>
        </authorList>
    </citation>
    <scope>NUCLEOTIDE SEQUENCE</scope>
    <source>
        <strain evidence="1">JIR-001</strain>
    </source>
</reference>
<sequence length="174" mass="20304">MQVSLRELNRIGAETLVLNETVELEGLEREVRQLVRFEPLRVQVAISRNDHRFHVQGELETTATVVCSKCLTRFDVPLHTEWEEWLTEHPAYAEETEEREVQLIESDPVDLTPYIREAMLFTLPFIPVCREDCKGLCPKCGVNRNEVTCTCDTERIDPRLAALQDWFNQHHEKD</sequence>
<reference evidence="1" key="2">
    <citation type="journal article" date="2021" name="Microbiol. Resour. Announc.">
        <title>Complete Genome Sequence of Polycladomyces abyssicola JIR-001T, Isolated from Hemipelagic Sediment in Deep Seawater.</title>
        <authorList>
            <person name="Tsubouchi T."/>
            <person name="Kaneko Y."/>
        </authorList>
    </citation>
    <scope>NUCLEOTIDE SEQUENCE</scope>
    <source>
        <strain evidence="1">JIR-001</strain>
    </source>
</reference>